<evidence type="ECO:0000256" key="1">
    <source>
        <dbReference type="ARBA" id="ARBA00004141"/>
    </source>
</evidence>
<feature type="domain" description="Signal recognition particle SRP72 subunit RNA-binding" evidence="30">
    <location>
        <begin position="560"/>
        <end position="616"/>
    </location>
</feature>
<evidence type="ECO:0000256" key="4">
    <source>
        <dbReference type="ARBA" id="ARBA00005645"/>
    </source>
</evidence>
<dbReference type="GO" id="GO:0043022">
    <property type="term" value="F:ribosome binding"/>
    <property type="evidence" value="ECO:0007669"/>
    <property type="project" value="TreeGrafter"/>
</dbReference>
<evidence type="ECO:0000313" key="32">
    <source>
        <dbReference type="Proteomes" id="UP000233556"/>
    </source>
</evidence>
<dbReference type="PRINTS" id="PR00328">
    <property type="entry name" value="SAR1GTPBP"/>
</dbReference>
<dbReference type="PROSITE" id="PS51417">
    <property type="entry name" value="ARF"/>
    <property type="match status" value="1"/>
</dbReference>
<dbReference type="Pfam" id="PF17004">
    <property type="entry name" value="SRP_TPR_like"/>
    <property type="match status" value="1"/>
</dbReference>
<keyword evidence="20 29" id="KW-0472">Membrane</keyword>
<evidence type="ECO:0000256" key="25">
    <source>
        <dbReference type="PIRSR" id="PIRSR606689-2"/>
    </source>
</evidence>
<keyword evidence="32" id="KW-1185">Reference proteome</keyword>
<evidence type="ECO:0000313" key="31">
    <source>
        <dbReference type="EMBL" id="PKU45908.1"/>
    </source>
</evidence>
<reference evidence="32" key="2">
    <citation type="submission" date="2017-12" db="EMBL/GenBank/DDBJ databases">
        <title>Genome sequence of the Bar-tailed Godwit (Limosa lapponica baueri).</title>
        <authorList>
            <person name="Lima N.C.B."/>
            <person name="Parody-Merino A.M."/>
            <person name="Battley P.F."/>
            <person name="Fidler A.E."/>
            <person name="Prosdocimi F."/>
        </authorList>
    </citation>
    <scope>NUCLEOTIDE SEQUENCE [LARGE SCALE GENOMIC DNA]</scope>
</reference>
<evidence type="ECO:0000256" key="13">
    <source>
        <dbReference type="ARBA" id="ARBA00022803"/>
    </source>
</evidence>
<dbReference type="PROSITE" id="PS50005">
    <property type="entry name" value="TPR"/>
    <property type="match status" value="1"/>
</dbReference>
<feature type="compositionally biased region" description="Basic and acidic residues" evidence="28">
    <location>
        <begin position="592"/>
        <end position="613"/>
    </location>
</feature>
<keyword evidence="11" id="KW-0677">Repeat</keyword>
<feature type="transmembrane region" description="Helical" evidence="29">
    <location>
        <begin position="6"/>
        <end position="23"/>
    </location>
</feature>
<evidence type="ECO:0000256" key="20">
    <source>
        <dbReference type="ARBA" id="ARBA00023136"/>
    </source>
</evidence>
<evidence type="ECO:0000256" key="2">
    <source>
        <dbReference type="ARBA" id="ARBA00004240"/>
    </source>
</evidence>
<dbReference type="SMART" id="SM00028">
    <property type="entry name" value="TPR"/>
    <property type="match status" value="4"/>
</dbReference>
<dbReference type="Gene3D" id="3.40.50.300">
    <property type="entry name" value="P-loop containing nucleotide triphosphate hydrolases"/>
    <property type="match status" value="1"/>
</dbReference>
<comment type="function">
    <text evidence="22">Component of the signal recognition particle (SRP) complex, a ribonucleoprotein complex that mediates the cotranslational targeting of secretory and membrane proteins to the endoplasmic reticulum (ER). The SRP complex interacts with the signal sequence in nascent secretory and membrane proteins and directs them to the membrane of the ER. The SRP complex targets the ribosome-nascent chain complex to the SRP receptor (SR), which is anchored in the ER, where SR compaction and GTPase rearrangement drive cotranslational protein translocation into the ER. Binds the signal recognition particle RNA (7SL RNA) in presence of SRP68. Can bind 7SL RNA with low affinity. The SRP complex possibly participates in the elongation arrest function.</text>
</comment>
<dbReference type="Pfam" id="PF13181">
    <property type="entry name" value="TPR_8"/>
    <property type="match status" value="1"/>
</dbReference>
<dbReference type="GO" id="GO:0016020">
    <property type="term" value="C:membrane"/>
    <property type="evidence" value="ECO:0007669"/>
    <property type="project" value="UniProtKB-SubCell"/>
</dbReference>
<feature type="binding site" evidence="24">
    <location>
        <begin position="722"/>
        <end position="729"/>
    </location>
    <ligand>
        <name>GTP</name>
        <dbReference type="ChEBI" id="CHEBI:37565"/>
    </ligand>
</feature>
<dbReference type="SMART" id="SM00178">
    <property type="entry name" value="SAR"/>
    <property type="match status" value="1"/>
</dbReference>
<dbReference type="Pfam" id="PF00025">
    <property type="entry name" value="Arf"/>
    <property type="match status" value="1"/>
</dbReference>
<dbReference type="GO" id="GO:0003924">
    <property type="term" value="F:GTPase activity"/>
    <property type="evidence" value="ECO:0007669"/>
    <property type="project" value="InterPro"/>
</dbReference>
<feature type="compositionally biased region" description="Low complexity" evidence="28">
    <location>
        <begin position="644"/>
        <end position="661"/>
    </location>
</feature>
<keyword evidence="16 29" id="KW-1133">Transmembrane helix</keyword>
<evidence type="ECO:0000256" key="24">
    <source>
        <dbReference type="PIRSR" id="PIRSR606689-1"/>
    </source>
</evidence>
<comment type="similarity">
    <text evidence="5">Belongs to the SRP72 family.</text>
</comment>
<keyword evidence="13 26" id="KW-0802">TPR repeat</keyword>
<feature type="binding site" evidence="25">
    <location>
        <position position="729"/>
    </location>
    <ligand>
        <name>Mg(2+)</name>
        <dbReference type="ChEBI" id="CHEBI:18420"/>
    </ligand>
</feature>
<keyword evidence="18 24" id="KW-0342">GTP-binding</keyword>
<dbReference type="PANTHER" id="PTHR14094">
    <property type="entry name" value="SIGNAL RECOGNITION PARTICLE 72"/>
    <property type="match status" value="1"/>
</dbReference>
<dbReference type="InterPro" id="IPR011990">
    <property type="entry name" value="TPR-like_helical_dom_sf"/>
</dbReference>
<comment type="subcellular location">
    <subcellularLocation>
        <location evidence="3">Cytoplasm</location>
    </subcellularLocation>
    <subcellularLocation>
        <location evidence="2">Endoplasmic reticulum</location>
    </subcellularLocation>
    <subcellularLocation>
        <location evidence="1">Membrane</location>
        <topology evidence="1">Multi-pass membrane protein</topology>
    </subcellularLocation>
</comment>
<dbReference type="GO" id="GO:0006614">
    <property type="term" value="P:SRP-dependent cotranslational protein targeting to membrane"/>
    <property type="evidence" value="ECO:0007669"/>
    <property type="project" value="InterPro"/>
</dbReference>
<evidence type="ECO:0000256" key="15">
    <source>
        <dbReference type="ARBA" id="ARBA00022843"/>
    </source>
</evidence>
<dbReference type="SUPFAM" id="SSF52540">
    <property type="entry name" value="P-loop containing nucleoside triphosphate hydrolases"/>
    <property type="match status" value="1"/>
</dbReference>
<dbReference type="EMBL" id="KZ505737">
    <property type="protein sequence ID" value="PKU45908.1"/>
    <property type="molecule type" value="Genomic_DNA"/>
</dbReference>
<evidence type="ECO:0000256" key="17">
    <source>
        <dbReference type="ARBA" id="ARBA00022990"/>
    </source>
</evidence>
<evidence type="ECO:0000256" key="3">
    <source>
        <dbReference type="ARBA" id="ARBA00004496"/>
    </source>
</evidence>
<evidence type="ECO:0000256" key="21">
    <source>
        <dbReference type="ARBA" id="ARBA00023274"/>
    </source>
</evidence>
<keyword evidence="15" id="KW-0832">Ubl conjugation</keyword>
<evidence type="ECO:0000256" key="18">
    <source>
        <dbReference type="ARBA" id="ARBA00023134"/>
    </source>
</evidence>
<comment type="similarity">
    <text evidence="4">Belongs to the OB-RGRP/VPS55 family.</text>
</comment>
<dbReference type="FunFam" id="1.25.40.10:FF:000191">
    <property type="entry name" value="Signal recognition particle subunit SRP72"/>
    <property type="match status" value="1"/>
</dbReference>
<keyword evidence="9" id="KW-0597">Phosphoprotein</keyword>
<dbReference type="Gene3D" id="1.25.40.10">
    <property type="entry name" value="Tetratricopeptide repeat domain"/>
    <property type="match status" value="4"/>
</dbReference>
<evidence type="ECO:0000256" key="22">
    <source>
        <dbReference type="ARBA" id="ARBA00058587"/>
    </source>
</evidence>
<evidence type="ECO:0000256" key="23">
    <source>
        <dbReference type="ARBA" id="ARBA00082903"/>
    </source>
</evidence>
<dbReference type="SUPFAM" id="SSF48452">
    <property type="entry name" value="TPR-like"/>
    <property type="match status" value="2"/>
</dbReference>
<dbReference type="CDD" id="cd04162">
    <property type="entry name" value="Arl9_Arfrp2_like"/>
    <property type="match status" value="1"/>
</dbReference>
<protein>
    <recommendedName>
        <fullName evidence="6">Signal recognition particle subunit SRP72</fullName>
    </recommendedName>
    <alternativeName>
        <fullName evidence="23">Signal recognition particle 72 kDa protein</fullName>
    </alternativeName>
</protein>
<dbReference type="GO" id="GO:0005829">
    <property type="term" value="C:cytosol"/>
    <property type="evidence" value="ECO:0007669"/>
    <property type="project" value="UniProtKB-ARBA"/>
</dbReference>
<keyword evidence="7" id="KW-0963">Cytoplasm</keyword>
<evidence type="ECO:0000256" key="27">
    <source>
        <dbReference type="SAM" id="Coils"/>
    </source>
</evidence>
<gene>
    <name evidence="31" type="ORF">llap_3790</name>
</gene>
<feature type="compositionally biased region" description="Basic residues" evidence="28">
    <location>
        <begin position="682"/>
        <end position="694"/>
    </location>
</feature>
<name>A0A2I0UIS9_LIMLA</name>
<keyword evidence="8" id="KW-1017">Isopeptide bond</keyword>
<reference evidence="32" key="1">
    <citation type="submission" date="2017-11" db="EMBL/GenBank/DDBJ databases">
        <authorList>
            <person name="Lima N.C."/>
            <person name="Parody-Merino A.M."/>
            <person name="Battley P.F."/>
            <person name="Fidler A.E."/>
            <person name="Prosdocimi F."/>
        </authorList>
    </citation>
    <scope>NUCLEOTIDE SEQUENCE [LARGE SCALE GENOMIC DNA]</scope>
</reference>
<organism evidence="31 32">
    <name type="scientific">Limosa lapponica baueri</name>
    <dbReference type="NCBI Taxonomy" id="1758121"/>
    <lineage>
        <taxon>Eukaryota</taxon>
        <taxon>Metazoa</taxon>
        <taxon>Chordata</taxon>
        <taxon>Craniata</taxon>
        <taxon>Vertebrata</taxon>
        <taxon>Euteleostomi</taxon>
        <taxon>Archelosauria</taxon>
        <taxon>Archosauria</taxon>
        <taxon>Dinosauria</taxon>
        <taxon>Saurischia</taxon>
        <taxon>Theropoda</taxon>
        <taxon>Coelurosauria</taxon>
        <taxon>Aves</taxon>
        <taxon>Neognathae</taxon>
        <taxon>Neoaves</taxon>
        <taxon>Charadriiformes</taxon>
        <taxon>Scolopacidae</taxon>
        <taxon>Limosa</taxon>
    </lineage>
</organism>
<evidence type="ECO:0000256" key="26">
    <source>
        <dbReference type="PROSITE-ProRule" id="PRU00339"/>
    </source>
</evidence>
<keyword evidence="25" id="KW-0479">Metal-binding</keyword>
<dbReference type="Proteomes" id="UP000233556">
    <property type="component" value="Unassembled WGS sequence"/>
</dbReference>
<dbReference type="PANTHER" id="PTHR14094:SF9">
    <property type="entry name" value="SIGNAL RECOGNITION PARTICLE SUBUNIT SRP72"/>
    <property type="match status" value="1"/>
</dbReference>
<dbReference type="InterPro" id="IPR007262">
    <property type="entry name" value="Vps55/LEPROT"/>
</dbReference>
<evidence type="ECO:0000256" key="29">
    <source>
        <dbReference type="SAM" id="Phobius"/>
    </source>
</evidence>
<keyword evidence="14" id="KW-0256">Endoplasmic reticulum</keyword>
<dbReference type="InterPro" id="IPR013699">
    <property type="entry name" value="Signal_recog_part_SRP72_RNA-bd"/>
</dbReference>
<proteinExistence type="inferred from homology"/>
<sequence length="884" mass="97938">MTTLSQYWPLFVLFFYILSPIPYCIARRLVDDTDATSNACKELAIFLTTGIVVSAFGLPIVFARAELISKDDVTALQCKVVCLIQNGNFKEALSVINTHSKVLTSDVIAFEKAYCEYRLNRIENALKTIQSASQQTDKLKELYGQVLYRLERYDDCLAAYRDLIRNSQDEYEEERKTNLSAVVAAQSTWEKVMPEDLGLREATYELCYNSACALIGQGKLNEAMKKLQKAEELCRQSLSEDSDVTEEDIEAELAIIHGQMAYIMQLQGRTEDALQLYNQIIKLKPTDVGLLAVIANNIITINKDQNVFDSKKKVKLTNAEGVEHKLSKKQLQAIEFNKALLAMYTNQADQCRKLSASLQSQSPEHLLPVLIQAAQLCREKQHAKAVGLLQDFADQHPANAAEIKLTMAQLKIAQGSVTKACMILRSIEELQHKPGMVSALVTMYSHEEDIDSAIEVFTQAIQWYQQFQPKSPVHLSLIREAANFKLKHGRKKEAISDLEELWKQNPKDVHTLAQLISAYSLVDPEKAKVLSKHLPSSDTMSLKVDVDALENSHGATYVRKKAGKLTGDSQQKEQGQGDVKKKKKKKKGKLPKNYDPKVTPDPERWLPMRERSYYRGRKKGKKKDQVGKGTQGSTTAGSSELDASRTASSPPTSPRPGSAAAVSATSNVIPPRHQKPAGAPATKKKQQQKKKKGAKGGCQVPYSSGPGKTRGRGHGKQILVLGLDGAGKTSVLHSLATNHVKRSVAPTEGFNAICINTEESQMEFLEIGGSESLRSYWKMYLPKVLLLIYVVDSADHARLPVAKQLLHQLIQNNSTLPVVVLANKQDLEGAFCITDIHDALALSDLGDERKMFLIGTHVAEDGSEISSSMKDAKELIAQLVLEAQ</sequence>
<dbReference type="GO" id="GO:0046872">
    <property type="term" value="F:metal ion binding"/>
    <property type="evidence" value="ECO:0007669"/>
    <property type="project" value="UniProtKB-KW"/>
</dbReference>
<evidence type="ECO:0000256" key="19">
    <source>
        <dbReference type="ARBA" id="ARBA00023135"/>
    </source>
</evidence>
<keyword evidence="27" id="KW-0175">Coiled coil</keyword>
<dbReference type="GO" id="GO:0008312">
    <property type="term" value="F:7S RNA binding"/>
    <property type="evidence" value="ECO:0007669"/>
    <property type="project" value="InterPro"/>
</dbReference>
<dbReference type="FunFam" id="1.25.40.10:FF:000369">
    <property type="entry name" value="Signal recognition particle subunit SRP72"/>
    <property type="match status" value="1"/>
</dbReference>
<feature type="transmembrane region" description="Helical" evidence="29">
    <location>
        <begin position="43"/>
        <end position="62"/>
    </location>
</feature>
<evidence type="ECO:0000256" key="8">
    <source>
        <dbReference type="ARBA" id="ARBA00022499"/>
    </source>
</evidence>
<evidence type="ECO:0000259" key="30">
    <source>
        <dbReference type="Pfam" id="PF08492"/>
    </source>
</evidence>
<dbReference type="OrthoDB" id="5421607at2759"/>
<evidence type="ECO:0000256" key="10">
    <source>
        <dbReference type="ARBA" id="ARBA00022692"/>
    </source>
</evidence>
<evidence type="ECO:0000256" key="16">
    <source>
        <dbReference type="ARBA" id="ARBA00022989"/>
    </source>
</evidence>
<keyword evidence="12 24" id="KW-0547">Nucleotide-binding</keyword>
<dbReference type="InterPro" id="IPR006689">
    <property type="entry name" value="Small_GTPase_ARF/SAR"/>
</dbReference>
<dbReference type="Pfam" id="PF04133">
    <property type="entry name" value="Vps55"/>
    <property type="match status" value="1"/>
</dbReference>
<dbReference type="GO" id="GO:0005786">
    <property type="term" value="C:signal recognition particle, endoplasmic reticulum targeting"/>
    <property type="evidence" value="ECO:0007669"/>
    <property type="project" value="UniProtKB-KW"/>
</dbReference>
<dbReference type="GO" id="GO:0005525">
    <property type="term" value="F:GTP binding"/>
    <property type="evidence" value="ECO:0007669"/>
    <property type="project" value="UniProtKB-KW"/>
</dbReference>
<accession>A0A2I0UIS9</accession>
<feature type="repeat" description="TPR" evidence="26">
    <location>
        <begin position="254"/>
        <end position="287"/>
    </location>
</feature>
<dbReference type="GO" id="GO:0005783">
    <property type="term" value="C:endoplasmic reticulum"/>
    <property type="evidence" value="ECO:0007669"/>
    <property type="project" value="UniProtKB-SubCell"/>
</dbReference>
<dbReference type="FunFam" id="1.25.40.10:FF:000133">
    <property type="entry name" value="Signal recognition particle subunit SRP72"/>
    <property type="match status" value="1"/>
</dbReference>
<evidence type="ECO:0000256" key="5">
    <source>
        <dbReference type="ARBA" id="ARBA00007676"/>
    </source>
</evidence>
<keyword evidence="25" id="KW-0460">Magnesium</keyword>
<dbReference type="InterPro" id="IPR027417">
    <property type="entry name" value="P-loop_NTPase"/>
</dbReference>
<evidence type="ECO:0000256" key="12">
    <source>
        <dbReference type="ARBA" id="ARBA00022741"/>
    </source>
</evidence>
<keyword evidence="19" id="KW-0733">Signal recognition particle</keyword>
<feature type="binding site" evidence="25">
    <location>
        <position position="747"/>
    </location>
    <ligand>
        <name>Mg(2+)</name>
        <dbReference type="ChEBI" id="CHEBI:18420"/>
    </ligand>
</feature>
<feature type="coiled-coil region" evidence="27">
    <location>
        <begin position="122"/>
        <end position="177"/>
    </location>
</feature>
<feature type="binding site" evidence="24">
    <location>
        <position position="769"/>
    </location>
    <ligand>
        <name>GTP</name>
        <dbReference type="ChEBI" id="CHEBI:37565"/>
    </ligand>
</feature>
<keyword evidence="10 29" id="KW-0812">Transmembrane</keyword>
<evidence type="ECO:0000256" key="9">
    <source>
        <dbReference type="ARBA" id="ARBA00022553"/>
    </source>
</evidence>
<evidence type="ECO:0000256" key="11">
    <source>
        <dbReference type="ARBA" id="ARBA00022737"/>
    </source>
</evidence>
<dbReference type="InterPro" id="IPR019734">
    <property type="entry name" value="TPR_rpt"/>
</dbReference>
<dbReference type="AlphaFoldDB" id="A0A2I0UIS9"/>
<evidence type="ECO:0000256" key="14">
    <source>
        <dbReference type="ARBA" id="ARBA00022824"/>
    </source>
</evidence>
<keyword evidence="21" id="KW-0687">Ribonucleoprotein</keyword>
<dbReference type="SMART" id="SM00177">
    <property type="entry name" value="ARF"/>
    <property type="match status" value="1"/>
</dbReference>
<feature type="region of interest" description="Disordered" evidence="28">
    <location>
        <begin position="559"/>
        <end position="714"/>
    </location>
</feature>
<keyword evidence="17" id="KW-0007">Acetylation</keyword>
<evidence type="ECO:0000256" key="7">
    <source>
        <dbReference type="ARBA" id="ARBA00022490"/>
    </source>
</evidence>
<feature type="compositionally biased region" description="Basic residues" evidence="28">
    <location>
        <begin position="580"/>
        <end position="590"/>
    </location>
</feature>
<dbReference type="InterPro" id="IPR026270">
    <property type="entry name" value="SRP72"/>
</dbReference>
<dbReference type="InterPro" id="IPR031545">
    <property type="entry name" value="SRP72_TPR-like"/>
</dbReference>
<evidence type="ECO:0000256" key="28">
    <source>
        <dbReference type="SAM" id="MobiDB-lite"/>
    </source>
</evidence>
<evidence type="ECO:0000256" key="6">
    <source>
        <dbReference type="ARBA" id="ARBA00018350"/>
    </source>
</evidence>
<feature type="binding site" evidence="24">
    <location>
        <begin position="823"/>
        <end position="826"/>
    </location>
    <ligand>
        <name>GTP</name>
        <dbReference type="ChEBI" id="CHEBI:37565"/>
    </ligand>
</feature>
<dbReference type="FunFam" id="1.25.40.10:FF:000062">
    <property type="entry name" value="Signal recognition particle subunit SRP72"/>
    <property type="match status" value="1"/>
</dbReference>
<dbReference type="Pfam" id="PF08492">
    <property type="entry name" value="SRP72"/>
    <property type="match status" value="1"/>
</dbReference>